<evidence type="ECO:0000256" key="1">
    <source>
        <dbReference type="SAM" id="MobiDB-lite"/>
    </source>
</evidence>
<dbReference type="AlphaFoldDB" id="A0A397ZL23"/>
<organism evidence="2 3">
    <name type="scientific">Brassica campestris</name>
    <name type="common">Field mustard</name>
    <dbReference type="NCBI Taxonomy" id="3711"/>
    <lineage>
        <taxon>Eukaryota</taxon>
        <taxon>Viridiplantae</taxon>
        <taxon>Streptophyta</taxon>
        <taxon>Embryophyta</taxon>
        <taxon>Tracheophyta</taxon>
        <taxon>Spermatophyta</taxon>
        <taxon>Magnoliopsida</taxon>
        <taxon>eudicotyledons</taxon>
        <taxon>Gunneridae</taxon>
        <taxon>Pentapetalae</taxon>
        <taxon>rosids</taxon>
        <taxon>malvids</taxon>
        <taxon>Brassicales</taxon>
        <taxon>Brassicaceae</taxon>
        <taxon>Brassiceae</taxon>
        <taxon>Brassica</taxon>
    </lineage>
</organism>
<sequence>MCREFNIIYIDFYCLQLERCGNRAFSMCTDNGRDSKERTCDNWSHTSPSKSTRSSELASCAELGSSVCCRKMDGLSFL</sequence>
<accession>A0A397ZL23</accession>
<protein>
    <submittedName>
        <fullName evidence="2">Uncharacterized protein</fullName>
    </submittedName>
</protein>
<dbReference type="EMBL" id="CM010631">
    <property type="protein sequence ID" value="RID66151.1"/>
    <property type="molecule type" value="Genomic_DNA"/>
</dbReference>
<evidence type="ECO:0000313" key="3">
    <source>
        <dbReference type="Proteomes" id="UP000264353"/>
    </source>
</evidence>
<evidence type="ECO:0000313" key="2">
    <source>
        <dbReference type="EMBL" id="RID66151.1"/>
    </source>
</evidence>
<dbReference type="Proteomes" id="UP000264353">
    <property type="component" value="Chromosome A4"/>
</dbReference>
<reference evidence="2 3" key="1">
    <citation type="submission" date="2018-06" db="EMBL/GenBank/DDBJ databases">
        <title>WGS assembly of Brassica rapa FPsc.</title>
        <authorList>
            <person name="Bowman J."/>
            <person name="Kohchi T."/>
            <person name="Yamato K."/>
            <person name="Jenkins J."/>
            <person name="Shu S."/>
            <person name="Ishizaki K."/>
            <person name="Yamaoka S."/>
            <person name="Nishihama R."/>
            <person name="Nakamura Y."/>
            <person name="Berger F."/>
            <person name="Adam C."/>
            <person name="Aki S."/>
            <person name="Althoff F."/>
            <person name="Araki T."/>
            <person name="Arteaga-Vazquez M."/>
            <person name="Balasubrmanian S."/>
            <person name="Bauer D."/>
            <person name="Boehm C."/>
            <person name="Briginshaw L."/>
            <person name="Caballero-Perez J."/>
            <person name="Catarino B."/>
            <person name="Chen F."/>
            <person name="Chiyoda S."/>
            <person name="Chovatia M."/>
            <person name="Davies K."/>
            <person name="Delmans M."/>
            <person name="Demura T."/>
            <person name="Dierschke T."/>
            <person name="Dolan L."/>
            <person name="Dorantes-Acosta A."/>
            <person name="Eklund D."/>
            <person name="Florent S."/>
            <person name="Flores-Sandoval E."/>
            <person name="Fujiyama A."/>
            <person name="Fukuzawa H."/>
            <person name="Galik B."/>
            <person name="Grimanelli D."/>
            <person name="Grimwood J."/>
            <person name="Grossniklaus U."/>
            <person name="Hamada T."/>
            <person name="Haseloff J."/>
            <person name="Hetherington A."/>
            <person name="Higo A."/>
            <person name="Hirakawa Y."/>
            <person name="Hundley H."/>
            <person name="Ikeda Y."/>
            <person name="Inoue K."/>
            <person name="Inoue S."/>
            <person name="Ishida S."/>
            <person name="Jia Q."/>
            <person name="Kakita M."/>
            <person name="Kanazawa T."/>
            <person name="Kawai Y."/>
            <person name="Kawashima T."/>
            <person name="Kennedy M."/>
            <person name="Kinose K."/>
            <person name="Kinoshita T."/>
            <person name="Kohara Y."/>
            <person name="Koide E."/>
            <person name="Komatsu K."/>
            <person name="Kopischke S."/>
            <person name="Kubo M."/>
            <person name="Kyozuka J."/>
            <person name="Lagercrantz U."/>
            <person name="Lin S."/>
            <person name="Lindquist E."/>
            <person name="Lipzen A."/>
            <person name="Lu C."/>
            <person name="Luna E."/>
            <person name="Martienssen R."/>
            <person name="Minamino N."/>
            <person name="Mizutani M."/>
            <person name="Mizutani M."/>
            <person name="Mochizuki N."/>
            <person name="Monte I."/>
            <person name="Mosher R."/>
            <person name="Nagasaki H."/>
            <person name="Nakagami H."/>
            <person name="Naramoto S."/>
            <person name="Nishitani K."/>
            <person name="Ohtani M."/>
            <person name="Okamoto T."/>
            <person name="Okumura M."/>
            <person name="Phillips J."/>
            <person name="Pollak B."/>
            <person name="Reinders A."/>
            <person name="Roevekamp M."/>
            <person name="Sano R."/>
            <person name="Sawa S."/>
            <person name="Schmid M."/>
            <person name="Shirakawa M."/>
            <person name="Solano R."/>
            <person name="Spunde A."/>
            <person name="Suetsugu N."/>
            <person name="Sugano S."/>
            <person name="Sugiyama A."/>
            <person name="Sun R."/>
            <person name="Suzuki Y."/>
            <person name="Takenaka M."/>
            <person name="Takezawa D."/>
            <person name="Tomogane H."/>
            <person name="Tsuzuki M."/>
            <person name="Ueda T."/>
            <person name="Umeda M."/>
            <person name="Ward J."/>
            <person name="Watanabe Y."/>
            <person name="Yazaki K."/>
            <person name="Yokoyama R."/>
            <person name="Yoshitake Y."/>
            <person name="Yotsui I."/>
            <person name="Zachgo S."/>
            <person name="Schmutz J."/>
        </authorList>
    </citation>
    <scope>NUCLEOTIDE SEQUENCE [LARGE SCALE GENOMIC DNA]</scope>
    <source>
        <strain evidence="3">cv. B-3</strain>
    </source>
</reference>
<proteinExistence type="predicted"/>
<gene>
    <name evidence="2" type="ORF">BRARA_D01311</name>
</gene>
<name>A0A397ZL23_BRACM</name>
<feature type="region of interest" description="Disordered" evidence="1">
    <location>
        <begin position="33"/>
        <end position="52"/>
    </location>
</feature>